<dbReference type="GO" id="GO:0003677">
    <property type="term" value="F:DNA binding"/>
    <property type="evidence" value="ECO:0007669"/>
    <property type="project" value="InterPro"/>
</dbReference>
<dbReference type="AlphaFoldDB" id="A0AB38CSR7"/>
<dbReference type="EMBL" id="FSHM01000001">
    <property type="protein sequence ID" value="SIA12312.1"/>
    <property type="molecule type" value="Genomic_DNA"/>
</dbReference>
<feature type="region of interest" description="Disordered" evidence="1">
    <location>
        <begin position="86"/>
        <end position="105"/>
    </location>
</feature>
<evidence type="ECO:0000259" key="2">
    <source>
        <dbReference type="SMART" id="SM00530"/>
    </source>
</evidence>
<proteinExistence type="predicted"/>
<gene>
    <name evidence="3" type="ORF">SAMEA2070301_00309</name>
</gene>
<dbReference type="SUPFAM" id="SSF47413">
    <property type="entry name" value="lambda repressor-like DNA-binding domains"/>
    <property type="match status" value="1"/>
</dbReference>
<evidence type="ECO:0000313" key="3">
    <source>
        <dbReference type="EMBL" id="SIA12312.1"/>
    </source>
</evidence>
<feature type="domain" description="HTH cro/C1-type" evidence="2">
    <location>
        <begin position="17"/>
        <end position="74"/>
    </location>
</feature>
<accession>A0AB38CSR7</accession>
<protein>
    <submittedName>
        <fullName evidence="3">Helix-turn-helix domain</fullName>
    </submittedName>
</protein>
<dbReference type="InterPro" id="IPR010982">
    <property type="entry name" value="Lambda_DNA-bd_dom_sf"/>
</dbReference>
<name>A0AB38CSR7_9MYCO</name>
<comment type="caution">
    <text evidence="3">The sequence shown here is derived from an EMBL/GenBank/DDBJ whole genome shotgun (WGS) entry which is preliminary data.</text>
</comment>
<dbReference type="Proteomes" id="UP000185210">
    <property type="component" value="Unassembled WGS sequence"/>
</dbReference>
<evidence type="ECO:0000256" key="1">
    <source>
        <dbReference type="SAM" id="MobiDB-lite"/>
    </source>
</evidence>
<dbReference type="InterPro" id="IPR001387">
    <property type="entry name" value="Cro/C1-type_HTH"/>
</dbReference>
<reference evidence="3 4" key="1">
    <citation type="submission" date="2016-11" db="EMBL/GenBank/DDBJ databases">
        <authorList>
            <consortium name="Pathogen Informatics"/>
        </authorList>
    </citation>
    <scope>NUCLEOTIDE SEQUENCE [LARGE SCALE GENOMIC DNA]</scope>
    <source>
        <strain evidence="3 4">104</strain>
    </source>
</reference>
<dbReference type="SMART" id="SM00530">
    <property type="entry name" value="HTH_XRE"/>
    <property type="match status" value="1"/>
</dbReference>
<sequence>MTVHTDWVPDLSTFASRLAAIRHQMGWNIKEAALACGIKPQSWRGWELGGHRPREYPELCQLIADRTGVDYVWLMTGQDRRPMSVQLTRGGKESGGGGNAILTPE</sequence>
<evidence type="ECO:0000313" key="4">
    <source>
        <dbReference type="Proteomes" id="UP000185210"/>
    </source>
</evidence>
<organism evidence="3 4">
    <name type="scientific">Mycobacteroides abscessus subsp. abscessus</name>
    <dbReference type="NCBI Taxonomy" id="1185650"/>
    <lineage>
        <taxon>Bacteria</taxon>
        <taxon>Bacillati</taxon>
        <taxon>Actinomycetota</taxon>
        <taxon>Actinomycetes</taxon>
        <taxon>Mycobacteriales</taxon>
        <taxon>Mycobacteriaceae</taxon>
        <taxon>Mycobacteroides</taxon>
        <taxon>Mycobacteroides abscessus</taxon>
    </lineage>
</organism>
<dbReference type="CDD" id="cd00093">
    <property type="entry name" value="HTH_XRE"/>
    <property type="match status" value="1"/>
</dbReference>
<dbReference type="Gene3D" id="1.10.260.40">
    <property type="entry name" value="lambda repressor-like DNA-binding domains"/>
    <property type="match status" value="1"/>
</dbReference>